<dbReference type="Proteomes" id="UP001652700">
    <property type="component" value="Unplaced"/>
</dbReference>
<feature type="domain" description="DDE Tnp4" evidence="8">
    <location>
        <begin position="161"/>
        <end position="226"/>
    </location>
</feature>
<comment type="subcellular location">
    <subcellularLocation>
        <location evidence="2">Nucleus</location>
    </subcellularLocation>
</comment>
<protein>
    <recommendedName>
        <fullName evidence="8">DDE Tnp4 domain-containing protein</fullName>
    </recommendedName>
</protein>
<dbReference type="RefSeq" id="XP_050503383.1">
    <property type="nucleotide sequence ID" value="XM_050647426.1"/>
</dbReference>
<accession>A0ABM5JZL8</accession>
<keyword evidence="7" id="KW-0539">Nucleus</keyword>
<sequence>MDDDDIIMLMLIDDVEEAAEQAENNIPRLYFQREDPFLMLSEVNFIKHFRLNKDSFIYLCDELTPFLQVRQRTSGLDIKTKLLVTLLFYGQGSYQAVTGSNFFCGMSQSSVCRCIEEVTNALNRPEFISRWISFPRNIEELSQRRARFFQSTGIPGGIGIIDCTHVALVRPIQEEHIFVNRKNYHSLNVQLVCDEHLQVMNVNANFPGSTHDAYIWGQSNISNVLERVYRREPQNNFFCLAIRVKKLTQNLDQDLYHCFLQAILYDLGC</sequence>
<keyword evidence="10" id="KW-1185">Reference proteome</keyword>
<evidence type="ECO:0000313" key="10">
    <source>
        <dbReference type="Proteomes" id="UP001652700"/>
    </source>
</evidence>
<reference evidence="9" key="1">
    <citation type="submission" date="2025-05" db="UniProtKB">
        <authorList>
            <consortium name="EnsemblMetazoa"/>
        </authorList>
    </citation>
    <scope>IDENTIFICATION</scope>
</reference>
<dbReference type="GeneID" id="126882465"/>
<evidence type="ECO:0000256" key="6">
    <source>
        <dbReference type="ARBA" id="ARBA00022801"/>
    </source>
</evidence>
<dbReference type="InterPro" id="IPR027806">
    <property type="entry name" value="HARBI1_dom"/>
</dbReference>
<comment type="similarity">
    <text evidence="3">Belongs to the HARBI1 family.</text>
</comment>
<evidence type="ECO:0000313" key="9">
    <source>
        <dbReference type="EnsemblMetazoa" id="XP_050503383.1"/>
    </source>
</evidence>
<keyword evidence="5" id="KW-0479">Metal-binding</keyword>
<evidence type="ECO:0000256" key="2">
    <source>
        <dbReference type="ARBA" id="ARBA00004123"/>
    </source>
</evidence>
<name>A0ABM5JZL8_DIAVI</name>
<comment type="cofactor">
    <cofactor evidence="1">
        <name>a divalent metal cation</name>
        <dbReference type="ChEBI" id="CHEBI:60240"/>
    </cofactor>
</comment>
<dbReference type="PANTHER" id="PTHR22930">
    <property type="match status" value="1"/>
</dbReference>
<evidence type="ECO:0000259" key="8">
    <source>
        <dbReference type="Pfam" id="PF13359"/>
    </source>
</evidence>
<evidence type="ECO:0000256" key="7">
    <source>
        <dbReference type="ARBA" id="ARBA00023242"/>
    </source>
</evidence>
<dbReference type="PANTHER" id="PTHR22930:SF289">
    <property type="entry name" value="DDE TNP4 DOMAIN-CONTAINING PROTEIN-RELATED"/>
    <property type="match status" value="1"/>
</dbReference>
<proteinExistence type="inferred from homology"/>
<organism evidence="9 10">
    <name type="scientific">Diabrotica virgifera virgifera</name>
    <name type="common">western corn rootworm</name>
    <dbReference type="NCBI Taxonomy" id="50390"/>
    <lineage>
        <taxon>Eukaryota</taxon>
        <taxon>Metazoa</taxon>
        <taxon>Ecdysozoa</taxon>
        <taxon>Arthropoda</taxon>
        <taxon>Hexapoda</taxon>
        <taxon>Insecta</taxon>
        <taxon>Pterygota</taxon>
        <taxon>Neoptera</taxon>
        <taxon>Endopterygota</taxon>
        <taxon>Coleoptera</taxon>
        <taxon>Polyphaga</taxon>
        <taxon>Cucujiformia</taxon>
        <taxon>Chrysomeloidea</taxon>
        <taxon>Chrysomelidae</taxon>
        <taxon>Galerucinae</taxon>
        <taxon>Diabroticina</taxon>
        <taxon>Diabroticites</taxon>
        <taxon>Diabrotica</taxon>
    </lineage>
</organism>
<evidence type="ECO:0000256" key="4">
    <source>
        <dbReference type="ARBA" id="ARBA00022722"/>
    </source>
</evidence>
<keyword evidence="6" id="KW-0378">Hydrolase</keyword>
<dbReference type="EnsemblMetazoa" id="XM_050647426.1">
    <property type="protein sequence ID" value="XP_050503383.1"/>
    <property type="gene ID" value="LOC126882465"/>
</dbReference>
<evidence type="ECO:0000256" key="3">
    <source>
        <dbReference type="ARBA" id="ARBA00006958"/>
    </source>
</evidence>
<dbReference type="InterPro" id="IPR045249">
    <property type="entry name" value="HARBI1-like"/>
</dbReference>
<evidence type="ECO:0000256" key="1">
    <source>
        <dbReference type="ARBA" id="ARBA00001968"/>
    </source>
</evidence>
<evidence type="ECO:0000256" key="5">
    <source>
        <dbReference type="ARBA" id="ARBA00022723"/>
    </source>
</evidence>
<keyword evidence="4" id="KW-0540">Nuclease</keyword>
<dbReference type="Pfam" id="PF13359">
    <property type="entry name" value="DDE_Tnp_4"/>
    <property type="match status" value="1"/>
</dbReference>